<evidence type="ECO:0000256" key="1">
    <source>
        <dbReference type="ARBA" id="ARBA00023015"/>
    </source>
</evidence>
<dbReference type="Pfam" id="PF12840">
    <property type="entry name" value="HTH_20"/>
    <property type="match status" value="1"/>
</dbReference>
<dbReference type="InterPro" id="IPR051011">
    <property type="entry name" value="Metal_resp_trans_reg"/>
</dbReference>
<evidence type="ECO:0000256" key="3">
    <source>
        <dbReference type="ARBA" id="ARBA00023163"/>
    </source>
</evidence>
<dbReference type="SUPFAM" id="SSF46785">
    <property type="entry name" value="Winged helix' DNA-binding domain"/>
    <property type="match status" value="1"/>
</dbReference>
<evidence type="ECO:0000313" key="6">
    <source>
        <dbReference type="Proteomes" id="UP001222800"/>
    </source>
</evidence>
<dbReference type="PRINTS" id="PR00778">
    <property type="entry name" value="HTHARSR"/>
</dbReference>
<dbReference type="InterPro" id="IPR036388">
    <property type="entry name" value="WH-like_DNA-bd_sf"/>
</dbReference>
<feature type="domain" description="HTH arsR-type" evidence="4">
    <location>
        <begin position="6"/>
        <end position="94"/>
    </location>
</feature>
<dbReference type="Gene3D" id="1.10.10.10">
    <property type="entry name" value="Winged helix-like DNA-binding domain superfamily/Winged helix DNA-binding domain"/>
    <property type="match status" value="1"/>
</dbReference>
<dbReference type="RefSeq" id="WP_277732864.1">
    <property type="nucleotide sequence ID" value="NZ_CP120733.1"/>
</dbReference>
<dbReference type="SMART" id="SM00418">
    <property type="entry name" value="HTH_ARSR"/>
    <property type="match status" value="1"/>
</dbReference>
<keyword evidence="6" id="KW-1185">Reference proteome</keyword>
<evidence type="ECO:0000259" key="4">
    <source>
        <dbReference type="PROSITE" id="PS50987"/>
    </source>
</evidence>
<dbReference type="Proteomes" id="UP001222800">
    <property type="component" value="Chromosome"/>
</dbReference>
<organism evidence="5 6">
    <name type="scientific">Tepidibacter hydrothermalis</name>
    <dbReference type="NCBI Taxonomy" id="3036126"/>
    <lineage>
        <taxon>Bacteria</taxon>
        <taxon>Bacillati</taxon>
        <taxon>Bacillota</taxon>
        <taxon>Clostridia</taxon>
        <taxon>Peptostreptococcales</taxon>
        <taxon>Peptostreptococcaceae</taxon>
        <taxon>Tepidibacter</taxon>
    </lineage>
</organism>
<dbReference type="InterPro" id="IPR001845">
    <property type="entry name" value="HTH_ArsR_DNA-bd_dom"/>
</dbReference>
<reference evidence="5 6" key="1">
    <citation type="submission" date="2023-03" db="EMBL/GenBank/DDBJ databases">
        <title>Complete genome sequence of Tepidibacter sp. SWIR-1, isolated from a deep-sea hydrothermal vent.</title>
        <authorList>
            <person name="Li X."/>
        </authorList>
    </citation>
    <scope>NUCLEOTIDE SEQUENCE [LARGE SCALE GENOMIC DNA]</scope>
    <source>
        <strain evidence="5 6">SWIR-1</strain>
    </source>
</reference>
<keyword evidence="2" id="KW-0238">DNA-binding</keyword>
<dbReference type="InterPro" id="IPR036390">
    <property type="entry name" value="WH_DNA-bd_sf"/>
</dbReference>
<dbReference type="NCBIfam" id="NF033788">
    <property type="entry name" value="HTH_metalloreg"/>
    <property type="match status" value="1"/>
</dbReference>
<evidence type="ECO:0000313" key="5">
    <source>
        <dbReference type="EMBL" id="WFD10899.1"/>
    </source>
</evidence>
<dbReference type="InterPro" id="IPR011991">
    <property type="entry name" value="ArsR-like_HTH"/>
</dbReference>
<dbReference type="PANTHER" id="PTHR43132:SF2">
    <property type="entry name" value="ARSENICAL RESISTANCE OPERON REPRESSOR ARSR-RELATED"/>
    <property type="match status" value="1"/>
</dbReference>
<proteinExistence type="predicted"/>
<dbReference type="EMBL" id="CP120733">
    <property type="protein sequence ID" value="WFD10899.1"/>
    <property type="molecule type" value="Genomic_DNA"/>
</dbReference>
<sequence length="94" mass="10678">MEIYSDNPNIFIKKAEILKILSHPVRLCIVKRLLEKGSSNVTNMYNCLDMPQSTISQHISKLKSVGIINGDRNGLKIIYSVCNEDVKKIIEVLF</sequence>
<dbReference type="CDD" id="cd00090">
    <property type="entry name" value="HTH_ARSR"/>
    <property type="match status" value="1"/>
</dbReference>
<evidence type="ECO:0000256" key="2">
    <source>
        <dbReference type="ARBA" id="ARBA00023125"/>
    </source>
</evidence>
<keyword evidence="3" id="KW-0804">Transcription</keyword>
<protein>
    <submittedName>
        <fullName evidence="5">Metalloregulator ArsR/SmtB family transcription factor</fullName>
    </submittedName>
</protein>
<keyword evidence="1" id="KW-0805">Transcription regulation</keyword>
<accession>A0ABY8ED85</accession>
<dbReference type="PROSITE" id="PS50987">
    <property type="entry name" value="HTH_ARSR_2"/>
    <property type="match status" value="1"/>
</dbReference>
<gene>
    <name evidence="5" type="ORF">P4S50_02165</name>
</gene>
<name>A0ABY8ED85_9FIRM</name>
<dbReference type="PANTHER" id="PTHR43132">
    <property type="entry name" value="ARSENICAL RESISTANCE OPERON REPRESSOR ARSR-RELATED"/>
    <property type="match status" value="1"/>
</dbReference>